<keyword evidence="7" id="KW-0812">Transmembrane</keyword>
<keyword evidence="5" id="KW-0406">Ion transport</keyword>
<keyword evidence="4" id="KW-0915">Sodium</keyword>
<evidence type="ECO:0000256" key="1">
    <source>
        <dbReference type="ARBA" id="ARBA00004651"/>
    </source>
</evidence>
<comment type="caution">
    <text evidence="8">The sequence shown here is derived from an EMBL/GenBank/DDBJ whole genome shotgun (WGS) entry which is preliminary data.</text>
</comment>
<evidence type="ECO:0000256" key="3">
    <source>
        <dbReference type="ARBA" id="ARBA00022475"/>
    </source>
</evidence>
<evidence type="ECO:0000256" key="4">
    <source>
        <dbReference type="ARBA" id="ARBA00023053"/>
    </source>
</evidence>
<protein>
    <submittedName>
        <fullName evidence="8">Uncharacterized protein</fullName>
    </submittedName>
</protein>
<proteinExistence type="predicted"/>
<feature type="transmembrane region" description="Helical" evidence="7">
    <location>
        <begin position="12"/>
        <end position="31"/>
    </location>
</feature>
<sequence length="221" mass="24885">METAKVLEWGDYLVITLTIAISVGIGIYYRFAGDRQKTSETSLTIFAAVGGPLLGLFTLGMLFESANQRGAVLGSALSLMFSLWISFGSPRPVAQGLPVSIEGCSNETRSFLYKKLEMEHITLQEYLHPPIPDKSKFLYLYRISYMWIGPIGFFITIVIGLVTSNLSQFFGFESPKNINPDLFFPFIAKRIRKRLQTDNGLTAHKYEFKNKTRCNTATTHM</sequence>
<keyword evidence="6" id="KW-0739">Sodium transport</keyword>
<keyword evidence="7" id="KW-1133">Transmembrane helix</keyword>
<comment type="subcellular location">
    <subcellularLocation>
        <location evidence="1">Cell membrane</location>
        <topology evidence="1">Multi-pass membrane protein</topology>
    </subcellularLocation>
</comment>
<name>A0A8J5USH9_9HYME</name>
<feature type="transmembrane region" description="Helical" evidence="7">
    <location>
        <begin position="145"/>
        <end position="166"/>
    </location>
</feature>
<keyword evidence="9" id="KW-1185">Reference proteome</keyword>
<evidence type="ECO:0000313" key="8">
    <source>
        <dbReference type="EMBL" id="KAG8039662.1"/>
    </source>
</evidence>
<reference evidence="8" key="1">
    <citation type="submission" date="2020-03" db="EMBL/GenBank/DDBJ databases">
        <authorList>
            <person name="Chebbi M.A."/>
            <person name="Drezen J.M."/>
        </authorList>
    </citation>
    <scope>NUCLEOTIDE SEQUENCE</scope>
    <source>
        <tissue evidence="8">Whole body</tissue>
    </source>
</reference>
<keyword evidence="3" id="KW-1003">Cell membrane</keyword>
<keyword evidence="7" id="KW-0472">Membrane</keyword>
<keyword evidence="2" id="KW-0813">Transport</keyword>
<evidence type="ECO:0000256" key="2">
    <source>
        <dbReference type="ARBA" id="ARBA00022448"/>
    </source>
</evidence>
<evidence type="ECO:0000256" key="6">
    <source>
        <dbReference type="ARBA" id="ARBA00023201"/>
    </source>
</evidence>
<gene>
    <name evidence="8" type="ORF">G9C98_000391</name>
</gene>
<evidence type="ECO:0000256" key="7">
    <source>
        <dbReference type="SAM" id="Phobius"/>
    </source>
</evidence>
<evidence type="ECO:0000256" key="5">
    <source>
        <dbReference type="ARBA" id="ARBA00023065"/>
    </source>
</evidence>
<dbReference type="AlphaFoldDB" id="A0A8J5USH9"/>
<evidence type="ECO:0000313" key="9">
    <source>
        <dbReference type="Proteomes" id="UP000729913"/>
    </source>
</evidence>
<feature type="transmembrane region" description="Helical" evidence="7">
    <location>
        <begin position="43"/>
        <end position="63"/>
    </location>
</feature>
<organism evidence="8 9">
    <name type="scientific">Cotesia typhae</name>
    <dbReference type="NCBI Taxonomy" id="2053667"/>
    <lineage>
        <taxon>Eukaryota</taxon>
        <taxon>Metazoa</taxon>
        <taxon>Ecdysozoa</taxon>
        <taxon>Arthropoda</taxon>
        <taxon>Hexapoda</taxon>
        <taxon>Insecta</taxon>
        <taxon>Pterygota</taxon>
        <taxon>Neoptera</taxon>
        <taxon>Endopterygota</taxon>
        <taxon>Hymenoptera</taxon>
        <taxon>Apocrita</taxon>
        <taxon>Ichneumonoidea</taxon>
        <taxon>Braconidae</taxon>
        <taxon>Microgastrinae</taxon>
        <taxon>Cotesia</taxon>
    </lineage>
</organism>
<feature type="transmembrane region" description="Helical" evidence="7">
    <location>
        <begin position="70"/>
        <end position="87"/>
    </location>
</feature>
<dbReference type="PANTHER" id="PTHR42985">
    <property type="entry name" value="SODIUM-COUPLED MONOCARBOXYLATE TRANSPORTER"/>
    <property type="match status" value="1"/>
</dbReference>
<dbReference type="PANTHER" id="PTHR42985:SF40">
    <property type="entry name" value="LD47995P-RELATED"/>
    <property type="match status" value="1"/>
</dbReference>
<accession>A0A8J5USH9</accession>
<dbReference type="EMBL" id="JAAOIC020000032">
    <property type="protein sequence ID" value="KAG8039662.1"/>
    <property type="molecule type" value="Genomic_DNA"/>
</dbReference>
<dbReference type="GO" id="GO:0015293">
    <property type="term" value="F:symporter activity"/>
    <property type="evidence" value="ECO:0007669"/>
    <property type="project" value="TreeGrafter"/>
</dbReference>
<dbReference type="InterPro" id="IPR051163">
    <property type="entry name" value="Sodium:Solute_Symporter_SSF"/>
</dbReference>
<dbReference type="GO" id="GO:0005886">
    <property type="term" value="C:plasma membrane"/>
    <property type="evidence" value="ECO:0007669"/>
    <property type="project" value="UniProtKB-SubCell"/>
</dbReference>
<reference evidence="8" key="2">
    <citation type="submission" date="2021-04" db="EMBL/GenBank/DDBJ databases">
        <title>Genome-wide patterns of bracovirus chromosomal integration into multiple host tissues during parasitism.</title>
        <authorList>
            <person name="Chebbi M.A.C."/>
        </authorList>
    </citation>
    <scope>NUCLEOTIDE SEQUENCE</scope>
    <source>
        <tissue evidence="8">Whole body</tissue>
    </source>
</reference>
<dbReference type="GO" id="GO:0006814">
    <property type="term" value="P:sodium ion transport"/>
    <property type="evidence" value="ECO:0007669"/>
    <property type="project" value="UniProtKB-KW"/>
</dbReference>
<dbReference type="Proteomes" id="UP000729913">
    <property type="component" value="Unassembled WGS sequence"/>
</dbReference>
<dbReference type="OrthoDB" id="6132759at2759"/>